<evidence type="ECO:0000313" key="10">
    <source>
        <dbReference type="EMBL" id="RVU23387.1"/>
    </source>
</evidence>
<dbReference type="GO" id="GO:0015562">
    <property type="term" value="F:efflux transmembrane transporter activity"/>
    <property type="evidence" value="ECO:0007669"/>
    <property type="project" value="TreeGrafter"/>
</dbReference>
<dbReference type="Pfam" id="PF08139">
    <property type="entry name" value="LPAM_1"/>
    <property type="match status" value="1"/>
</dbReference>
<dbReference type="RefSeq" id="WP_127805592.1">
    <property type="nucleotide sequence ID" value="NZ_SACY01000006.1"/>
</dbReference>
<protein>
    <recommendedName>
        <fullName evidence="3">Type IV secretion system putative lipoprotein virB7</fullName>
    </recommendedName>
</protein>
<reference evidence="10 11" key="1">
    <citation type="submission" date="2019-01" db="EMBL/GenBank/DDBJ databases">
        <authorList>
            <person name="Chen W.-M."/>
        </authorList>
    </citation>
    <scope>NUCLEOTIDE SEQUENCE [LARGE SCALE GENOMIC DNA]</scope>
    <source>
        <strain evidence="10 11">FSY-15</strain>
    </source>
</reference>
<dbReference type="Gene3D" id="2.40.50.100">
    <property type="match status" value="1"/>
</dbReference>
<evidence type="ECO:0000256" key="5">
    <source>
        <dbReference type="ARBA" id="ARBA00022729"/>
    </source>
</evidence>
<evidence type="ECO:0000256" key="1">
    <source>
        <dbReference type="ARBA" id="ARBA00004196"/>
    </source>
</evidence>
<keyword evidence="11" id="KW-1185">Reference proteome</keyword>
<dbReference type="NCBIfam" id="TIGR01730">
    <property type="entry name" value="RND_mfp"/>
    <property type="match status" value="1"/>
</dbReference>
<feature type="domain" description="Multidrug resistance protein MdtA-like barrel-sandwich hybrid" evidence="7">
    <location>
        <begin position="86"/>
        <end position="209"/>
    </location>
</feature>
<keyword evidence="4" id="KW-0813">Transport</keyword>
<evidence type="ECO:0000259" key="8">
    <source>
        <dbReference type="Pfam" id="PF25954"/>
    </source>
</evidence>
<dbReference type="InterPro" id="IPR058625">
    <property type="entry name" value="MdtA-like_BSH"/>
</dbReference>
<proteinExistence type="inferred from homology"/>
<gene>
    <name evidence="10" type="ORF">EOJ36_11690</name>
</gene>
<dbReference type="Pfam" id="PF25954">
    <property type="entry name" value="Beta-barrel_RND_2"/>
    <property type="match status" value="1"/>
</dbReference>
<organism evidence="10 11">
    <name type="scientific">Sandaracinomonas limnophila</name>
    <dbReference type="NCBI Taxonomy" id="1862386"/>
    <lineage>
        <taxon>Bacteria</taxon>
        <taxon>Pseudomonadati</taxon>
        <taxon>Bacteroidota</taxon>
        <taxon>Cytophagia</taxon>
        <taxon>Cytophagales</taxon>
        <taxon>Flectobacillaceae</taxon>
        <taxon>Sandaracinomonas</taxon>
    </lineage>
</organism>
<dbReference type="InterPro" id="IPR058792">
    <property type="entry name" value="Beta-barrel_RND_2"/>
</dbReference>
<dbReference type="Pfam" id="PF25967">
    <property type="entry name" value="RND-MFP_C"/>
    <property type="match status" value="1"/>
</dbReference>
<comment type="similarity">
    <text evidence="2">Belongs to the membrane fusion protein (MFP) (TC 8.A.1) family.</text>
</comment>
<comment type="subcellular location">
    <subcellularLocation>
        <location evidence="1">Cell envelope</location>
    </subcellularLocation>
</comment>
<dbReference type="PANTHER" id="PTHR30469">
    <property type="entry name" value="MULTIDRUG RESISTANCE PROTEIN MDTA"/>
    <property type="match status" value="1"/>
</dbReference>
<evidence type="ECO:0000256" key="4">
    <source>
        <dbReference type="ARBA" id="ARBA00022448"/>
    </source>
</evidence>
<evidence type="ECO:0000259" key="7">
    <source>
        <dbReference type="Pfam" id="PF25917"/>
    </source>
</evidence>
<evidence type="ECO:0000256" key="3">
    <source>
        <dbReference type="ARBA" id="ARBA00017922"/>
    </source>
</evidence>
<dbReference type="Pfam" id="PF25917">
    <property type="entry name" value="BSH_RND"/>
    <property type="match status" value="1"/>
</dbReference>
<dbReference type="InterPro" id="IPR006143">
    <property type="entry name" value="RND_pump_MFP"/>
</dbReference>
<evidence type="ECO:0000313" key="11">
    <source>
        <dbReference type="Proteomes" id="UP000282832"/>
    </source>
</evidence>
<evidence type="ECO:0000259" key="9">
    <source>
        <dbReference type="Pfam" id="PF25967"/>
    </source>
</evidence>
<feature type="domain" description="Multidrug resistance protein MdtA-like C-terminal permuted SH3" evidence="9">
    <location>
        <begin position="298"/>
        <end position="360"/>
    </location>
</feature>
<dbReference type="PANTHER" id="PTHR30469:SF15">
    <property type="entry name" value="HLYD FAMILY OF SECRETION PROTEINS"/>
    <property type="match status" value="1"/>
</dbReference>
<evidence type="ECO:0000256" key="2">
    <source>
        <dbReference type="ARBA" id="ARBA00009477"/>
    </source>
</evidence>
<evidence type="ECO:0000256" key="6">
    <source>
        <dbReference type="SAM" id="Coils"/>
    </source>
</evidence>
<keyword evidence="5" id="KW-0732">Signal</keyword>
<dbReference type="Proteomes" id="UP000282832">
    <property type="component" value="Unassembled WGS sequence"/>
</dbReference>
<accession>A0A437PM78</accession>
<dbReference type="SUPFAM" id="SSF111369">
    <property type="entry name" value="HlyD-like secretion proteins"/>
    <property type="match status" value="1"/>
</dbReference>
<dbReference type="AlphaFoldDB" id="A0A437PM78"/>
<dbReference type="GO" id="GO:1990281">
    <property type="term" value="C:efflux pump complex"/>
    <property type="evidence" value="ECO:0007669"/>
    <property type="project" value="TreeGrafter"/>
</dbReference>
<feature type="coiled-coil region" evidence="6">
    <location>
        <begin position="20"/>
        <end position="47"/>
    </location>
</feature>
<name>A0A437PM78_9BACT</name>
<dbReference type="Gene3D" id="1.10.287.470">
    <property type="entry name" value="Helix hairpin bin"/>
    <property type="match status" value="1"/>
</dbReference>
<sequence>MKKYIYLLSSIAILAACSKSVDKKQELADLKKQAAEITQKIAVLEKELGTNKKDENNQTVAVSVTPLIGQDFKHFVESQGSVVAENTVLVSPQTGGTILTLPVVAGQNVSKGQLIATLDNSILKESMEEIKNQLGLAKILFEKQKTLWDQQIGTEVQFLSAKANKEALEKRLVTLKAQLSMSRVVAPISGTIEIVRQKAGEMASPGMPIVQIVNLGKLKITAKVSDTYVGSVRVGDPISVKFPDINKEISARISVVSKMVNPLTRTFDIEAAIPNAGNELKPNQLAVININDVTKAKAIVIDENLIQKTEKGSLVYVAVEEGGKKIAKAKIVTLGLSYNGQVEVVSGLQVGEQLITQGYQDLVDGQAVTF</sequence>
<dbReference type="InterPro" id="IPR058627">
    <property type="entry name" value="MdtA-like_C"/>
</dbReference>
<comment type="caution">
    <text evidence="10">The sequence shown here is derived from an EMBL/GenBank/DDBJ whole genome shotgun (WGS) entry which is preliminary data.</text>
</comment>
<keyword evidence="6" id="KW-0175">Coiled coil</keyword>
<dbReference type="Gene3D" id="2.40.30.170">
    <property type="match status" value="1"/>
</dbReference>
<dbReference type="Gene3D" id="2.40.420.20">
    <property type="match status" value="1"/>
</dbReference>
<dbReference type="InterPro" id="IPR012640">
    <property type="entry name" value="Membr_lipoprot_lipid_attach_CS"/>
</dbReference>
<dbReference type="OrthoDB" id="9806939at2"/>
<dbReference type="EMBL" id="SACY01000006">
    <property type="protein sequence ID" value="RVU23387.1"/>
    <property type="molecule type" value="Genomic_DNA"/>
</dbReference>
<feature type="domain" description="CusB-like beta-barrel" evidence="8">
    <location>
        <begin position="220"/>
        <end position="291"/>
    </location>
</feature>
<dbReference type="PROSITE" id="PS51257">
    <property type="entry name" value="PROKAR_LIPOPROTEIN"/>
    <property type="match status" value="1"/>
</dbReference>